<dbReference type="InterPro" id="IPR051102">
    <property type="entry name" value="IgSF_V-set/TM_domain"/>
</dbReference>
<evidence type="ECO:0000256" key="3">
    <source>
        <dbReference type="ARBA" id="ARBA00022729"/>
    </source>
</evidence>
<keyword evidence="6" id="KW-0472">Membrane</keyword>
<sequence length="954" mass="107101">MADCGHHLENEFICVLSVLYSGEARVKTEVQAGPLYRVLGSPLYITCSVSGFRSENTDKHFEFRMTKPSNPNFEIQIISSNDDNFGYSNHQSRVRKNEIALKRLSPNSVRFEIKSLLKDDEGEYECTAVNLEGAYDGEYSAKTVVKVIEDSLSVSSSASTPLSLNEGEALTLTCLASSSTSQHTHLSVAWYLHKDGQEDAQPIISLNRDFTLSPGQGFERRYQAGLIRLDKLGEATYNLQIAKVEPSDRGRIYCQAQEWIQDPDGSWYIIIQKIAEEMTLTVKATVEISAQPAALQEGQELMLSCDINTQDVEKRFFSVAWLKGSVELARIGPTGVLTVAPVYSVRQKNGELRAARSGNGNYRLILKPVRTEDQGEYTCRVWPQERGQDDAFIEGEAKDSSPQRVSISTTENRLSVKMQPAGNVAEGGGLHLSCKVDGVQGQLSVTWEQKSASMALFTKIISINEEGVTEIAEEFMSRKVSVMRPTTDNFTLELDEVTLSDSGVYQCAVSERKPNGKTHNQAQTTTVTVISIDTLMEVSLISRKNQVTVGEKLELMCRVRGPHMPVTVTWSVQREAKTPDTILTLSPDGTISWSGDQNHYQLRVESRKTEVIYYLLVIGTSHREGGNYQCNVSVLLKNVHKELKASNQLDVSPIPALTRNMNTDITIKCSIVTKTSESSLYSITWLHEENAGNKTIVSLDRNSIVTESQTDLSQRISMRRSTGPTFELTIRQARISDKGSYTCKVGEWLQDPRGEWYLLSTVSKSTVLTITEPENNLSIPKEEVSRNISRNQDLTISCNINKQSSHESKFQVTWFWKKEIETKQRPIFTVYRNSTLQHRFEENVRLRYDHPDPSQFSLTFLNPGPENSGLYFCEVEEWLPSLSRGWRKVAVEKSGHFNVSVLTEGRHVLTHLVVSLSKYHKIIWKYLSLSSSLQSTPSLWAESLPMNNKPSGDD</sequence>
<dbReference type="InterPro" id="IPR013783">
    <property type="entry name" value="Ig-like_fold"/>
</dbReference>
<reference evidence="10" key="2">
    <citation type="submission" date="2025-09" db="UniProtKB">
        <authorList>
            <consortium name="Ensembl"/>
        </authorList>
    </citation>
    <scope>IDENTIFICATION</scope>
</reference>
<dbReference type="Proteomes" id="UP000472276">
    <property type="component" value="Unassembled WGS sequence"/>
</dbReference>
<evidence type="ECO:0000313" key="11">
    <source>
        <dbReference type="Proteomes" id="UP000472276"/>
    </source>
</evidence>
<dbReference type="Pfam" id="PF07686">
    <property type="entry name" value="V-set"/>
    <property type="match status" value="5"/>
</dbReference>
<dbReference type="PROSITE" id="PS50835">
    <property type="entry name" value="IG_LIKE"/>
    <property type="match status" value="7"/>
</dbReference>
<dbReference type="Ensembl" id="ENSOABT00000015151.2">
    <property type="protein sequence ID" value="ENSOABP00000014684.2"/>
    <property type="gene ID" value="ENSOABG00000036658.1"/>
</dbReference>
<dbReference type="OMA" id="TWWRREA"/>
<keyword evidence="2" id="KW-0812">Transmembrane</keyword>
<feature type="domain" description="Ig-like" evidence="9">
    <location>
        <begin position="150"/>
        <end position="257"/>
    </location>
</feature>
<accession>A0A668SJF3</accession>
<evidence type="ECO:0000256" key="1">
    <source>
        <dbReference type="ARBA" id="ARBA00004479"/>
    </source>
</evidence>
<keyword evidence="11" id="KW-1185">Reference proteome</keyword>
<keyword evidence="5" id="KW-1133">Transmembrane helix</keyword>
<name>A0A668SJF3_OREAU</name>
<proteinExistence type="predicted"/>
<evidence type="ECO:0000256" key="5">
    <source>
        <dbReference type="ARBA" id="ARBA00022989"/>
    </source>
</evidence>
<dbReference type="InterPro" id="IPR003599">
    <property type="entry name" value="Ig_sub"/>
</dbReference>
<dbReference type="PANTHER" id="PTHR12207:SF25">
    <property type="entry name" value="IMMUNOGLOBULIN SUPERFAMILY MEMBER 2"/>
    <property type="match status" value="1"/>
</dbReference>
<feature type="domain" description="Ig-like" evidence="9">
    <location>
        <begin position="773"/>
        <end position="883"/>
    </location>
</feature>
<dbReference type="InterPro" id="IPR007110">
    <property type="entry name" value="Ig-like_dom"/>
</dbReference>
<dbReference type="FunFam" id="2.60.40.10:FF:000491">
    <property type="entry name" value="Immunoglobulin superfamily, member 3"/>
    <property type="match status" value="1"/>
</dbReference>
<evidence type="ECO:0000256" key="2">
    <source>
        <dbReference type="ARBA" id="ARBA00022692"/>
    </source>
</evidence>
<keyword evidence="7" id="KW-1015">Disulfide bond</keyword>
<dbReference type="CDD" id="cd00099">
    <property type="entry name" value="IgV"/>
    <property type="match status" value="2"/>
</dbReference>
<keyword evidence="3" id="KW-0732">Signal</keyword>
<feature type="domain" description="Ig-like" evidence="9">
    <location>
        <begin position="40"/>
        <end position="145"/>
    </location>
</feature>
<dbReference type="FunFam" id="2.60.40.10:FF:000191">
    <property type="entry name" value="Immunoglobulin superfamily member 3"/>
    <property type="match status" value="1"/>
</dbReference>
<feature type="domain" description="Ig-like" evidence="9">
    <location>
        <begin position="402"/>
        <end position="528"/>
    </location>
</feature>
<organism evidence="10 11">
    <name type="scientific">Oreochromis aureus</name>
    <name type="common">Israeli tilapia</name>
    <name type="synonym">Chromis aureus</name>
    <dbReference type="NCBI Taxonomy" id="47969"/>
    <lineage>
        <taxon>Eukaryota</taxon>
        <taxon>Metazoa</taxon>
        <taxon>Chordata</taxon>
        <taxon>Craniata</taxon>
        <taxon>Vertebrata</taxon>
        <taxon>Euteleostomi</taxon>
        <taxon>Actinopterygii</taxon>
        <taxon>Neopterygii</taxon>
        <taxon>Teleostei</taxon>
        <taxon>Neoteleostei</taxon>
        <taxon>Acanthomorphata</taxon>
        <taxon>Ovalentaria</taxon>
        <taxon>Cichlomorphae</taxon>
        <taxon>Cichliformes</taxon>
        <taxon>Cichlidae</taxon>
        <taxon>African cichlids</taxon>
        <taxon>Pseudocrenilabrinae</taxon>
        <taxon>Oreochromini</taxon>
        <taxon>Oreochromis</taxon>
    </lineage>
</organism>
<dbReference type="SMART" id="SM00408">
    <property type="entry name" value="IGc2"/>
    <property type="match status" value="5"/>
</dbReference>
<evidence type="ECO:0000313" key="10">
    <source>
        <dbReference type="Ensembl" id="ENSOABP00000014684.2"/>
    </source>
</evidence>
<feature type="domain" description="Ig-like" evidence="9">
    <location>
        <begin position="662"/>
        <end position="745"/>
    </location>
</feature>
<keyword evidence="4" id="KW-0677">Repeat</keyword>
<protein>
    <recommendedName>
        <fullName evidence="9">Ig-like domain-containing protein</fullName>
    </recommendedName>
</protein>
<dbReference type="AlphaFoldDB" id="A0A668SJF3"/>
<evidence type="ECO:0000256" key="6">
    <source>
        <dbReference type="ARBA" id="ARBA00023136"/>
    </source>
</evidence>
<evidence type="ECO:0000256" key="4">
    <source>
        <dbReference type="ARBA" id="ARBA00022737"/>
    </source>
</evidence>
<dbReference type="GO" id="GO:0016020">
    <property type="term" value="C:membrane"/>
    <property type="evidence" value="ECO:0007669"/>
    <property type="project" value="UniProtKB-SubCell"/>
</dbReference>
<evidence type="ECO:0000256" key="8">
    <source>
        <dbReference type="ARBA" id="ARBA00023319"/>
    </source>
</evidence>
<feature type="domain" description="Ig-like" evidence="9">
    <location>
        <begin position="284"/>
        <end position="381"/>
    </location>
</feature>
<feature type="domain" description="Ig-like" evidence="9">
    <location>
        <begin position="536"/>
        <end position="652"/>
    </location>
</feature>
<comment type="subcellular location">
    <subcellularLocation>
        <location evidence="1">Membrane</location>
        <topology evidence="1">Single-pass type I membrane protein</topology>
    </subcellularLocation>
</comment>
<evidence type="ECO:0000259" key="9">
    <source>
        <dbReference type="PROSITE" id="PS50835"/>
    </source>
</evidence>
<evidence type="ECO:0000256" key="7">
    <source>
        <dbReference type="ARBA" id="ARBA00023157"/>
    </source>
</evidence>
<reference evidence="10" key="1">
    <citation type="submission" date="2025-08" db="UniProtKB">
        <authorList>
            <consortium name="Ensembl"/>
        </authorList>
    </citation>
    <scope>IDENTIFICATION</scope>
</reference>
<dbReference type="SMART" id="SM00406">
    <property type="entry name" value="IGv"/>
    <property type="match status" value="5"/>
</dbReference>
<dbReference type="SMART" id="SM00409">
    <property type="entry name" value="IG"/>
    <property type="match status" value="7"/>
</dbReference>
<keyword evidence="8" id="KW-0393">Immunoglobulin domain</keyword>
<dbReference type="SUPFAM" id="SSF48726">
    <property type="entry name" value="Immunoglobulin"/>
    <property type="match status" value="7"/>
</dbReference>
<dbReference type="InterPro" id="IPR003598">
    <property type="entry name" value="Ig_sub2"/>
</dbReference>
<dbReference type="Gene3D" id="2.60.40.10">
    <property type="entry name" value="Immunoglobulins"/>
    <property type="match status" value="7"/>
</dbReference>
<dbReference type="InterPro" id="IPR036179">
    <property type="entry name" value="Ig-like_dom_sf"/>
</dbReference>
<gene>
    <name evidence="10" type="primary">LOC116319317</name>
</gene>
<dbReference type="PANTHER" id="PTHR12207">
    <property type="entry name" value="V-SET AND TRANSMEMBRANE DOMAIN-CONTAINING PROTEIN"/>
    <property type="match status" value="1"/>
</dbReference>
<dbReference type="InterPro" id="IPR013106">
    <property type="entry name" value="Ig_V-set"/>
</dbReference>